<proteinExistence type="predicted"/>
<dbReference type="SMART" id="SM00387">
    <property type="entry name" value="HATPase_c"/>
    <property type="match status" value="1"/>
</dbReference>
<comment type="catalytic activity">
    <reaction evidence="1">
        <text>ATP + protein L-histidine = ADP + protein N-phospho-L-histidine.</text>
        <dbReference type="EC" id="2.7.13.3"/>
    </reaction>
</comment>
<keyword evidence="5" id="KW-0418">Kinase</keyword>
<dbReference type="EC" id="2.7.13.3" evidence="2"/>
<dbReference type="Proteomes" id="UP000251889">
    <property type="component" value="Unassembled WGS sequence"/>
</dbReference>
<dbReference type="InterPro" id="IPR005467">
    <property type="entry name" value="His_kinase_dom"/>
</dbReference>
<dbReference type="InterPro" id="IPR003594">
    <property type="entry name" value="HATPase_dom"/>
</dbReference>
<dbReference type="InterPro" id="IPR003661">
    <property type="entry name" value="HisK_dim/P_dom"/>
</dbReference>
<dbReference type="InterPro" id="IPR036097">
    <property type="entry name" value="HisK_dim/P_sf"/>
</dbReference>
<evidence type="ECO:0000256" key="4">
    <source>
        <dbReference type="ARBA" id="ARBA00022679"/>
    </source>
</evidence>
<dbReference type="InterPro" id="IPR036890">
    <property type="entry name" value="HATPase_C_sf"/>
</dbReference>
<keyword evidence="4" id="KW-0808">Transferase</keyword>
<dbReference type="InterPro" id="IPR050736">
    <property type="entry name" value="Sensor_HK_Regulatory"/>
</dbReference>
<gene>
    <name evidence="9" type="ORF">DQQ10_05150</name>
</gene>
<keyword evidence="10" id="KW-1185">Reference proteome</keyword>
<evidence type="ECO:0000256" key="7">
    <source>
        <dbReference type="SAM" id="Phobius"/>
    </source>
</evidence>
<dbReference type="SMART" id="SM00388">
    <property type="entry name" value="HisKA"/>
    <property type="match status" value="1"/>
</dbReference>
<dbReference type="PRINTS" id="PR00344">
    <property type="entry name" value="BCTRLSENSOR"/>
</dbReference>
<keyword evidence="6" id="KW-0902">Two-component regulatory system</keyword>
<name>A0A364YBP9_9BACT</name>
<evidence type="ECO:0000313" key="10">
    <source>
        <dbReference type="Proteomes" id="UP000251889"/>
    </source>
</evidence>
<evidence type="ECO:0000256" key="2">
    <source>
        <dbReference type="ARBA" id="ARBA00012438"/>
    </source>
</evidence>
<dbReference type="AlphaFoldDB" id="A0A364YBP9"/>
<comment type="caution">
    <text evidence="9">The sequence shown here is derived from an EMBL/GenBank/DDBJ whole genome shotgun (WGS) entry which is preliminary data.</text>
</comment>
<dbReference type="OrthoDB" id="1269247at2"/>
<dbReference type="InterPro" id="IPR004358">
    <property type="entry name" value="Sig_transdc_His_kin-like_C"/>
</dbReference>
<dbReference type="Gene3D" id="3.30.565.10">
    <property type="entry name" value="Histidine kinase-like ATPase, C-terminal domain"/>
    <property type="match status" value="1"/>
</dbReference>
<dbReference type="EMBL" id="QMFY01000001">
    <property type="protein sequence ID" value="RAW03472.1"/>
    <property type="molecule type" value="Genomic_DNA"/>
</dbReference>
<dbReference type="Pfam" id="PF02518">
    <property type="entry name" value="HATPase_c"/>
    <property type="match status" value="1"/>
</dbReference>
<feature type="transmembrane region" description="Helical" evidence="7">
    <location>
        <begin position="87"/>
        <end position="105"/>
    </location>
</feature>
<protein>
    <recommendedName>
        <fullName evidence="2">histidine kinase</fullName>
        <ecNumber evidence="2">2.7.13.3</ecNumber>
    </recommendedName>
</protein>
<dbReference type="Gene3D" id="1.10.287.130">
    <property type="match status" value="1"/>
</dbReference>
<dbReference type="CDD" id="cd00082">
    <property type="entry name" value="HisKA"/>
    <property type="match status" value="1"/>
</dbReference>
<keyword evidence="3" id="KW-0597">Phosphoprotein</keyword>
<accession>A0A364YBP9</accession>
<sequence length="431" mass="48396">MHVKWILKSKDKERTYYEVILAHELFSLRWLSILGAVMMSVFIIIDYWRAENFFEVFLLRGICVVIFAACTLFTYRAKVTVTQLHAACYLLSSLLFISGFLIDYFGGVPDFFLPNVTCLFAFGFNTTLGHPSRFKIGQMVCLSAAYILYSFHVSNHGEAHLAQTFNILLSCTLSCLIGFFIERHRVLSFLHRAQLIESRRKNFELNKLKTKLISILSHDIASPLNSLVGLLHLKEQNLLTDEELANHSRKVKQSLSNLSSLLGNLVRWSKSQLEGFTPVVEQVDTKNLINEVSRSLEFAAGDKNIQIINNVNSRDNLNVDREILKIVMRNFLSNAIKFSHPNGAITVSSSQNNGTYTISVKDDGIGMPKEVLDKLFLAGKHSTPGTRNESGIGIGLLITRDFVEMMGGSISVKSEPNAGAEFSIEVPIKQH</sequence>
<dbReference type="PROSITE" id="PS50109">
    <property type="entry name" value="HIS_KIN"/>
    <property type="match status" value="1"/>
</dbReference>
<organism evidence="9 10">
    <name type="scientific">Pseudochryseolinea flava</name>
    <dbReference type="NCBI Taxonomy" id="2059302"/>
    <lineage>
        <taxon>Bacteria</taxon>
        <taxon>Pseudomonadati</taxon>
        <taxon>Bacteroidota</taxon>
        <taxon>Cytophagia</taxon>
        <taxon>Cytophagales</taxon>
        <taxon>Fulvivirgaceae</taxon>
        <taxon>Pseudochryseolinea</taxon>
    </lineage>
</organism>
<evidence type="ECO:0000256" key="6">
    <source>
        <dbReference type="ARBA" id="ARBA00023012"/>
    </source>
</evidence>
<dbReference type="CDD" id="cd00075">
    <property type="entry name" value="HATPase"/>
    <property type="match status" value="1"/>
</dbReference>
<evidence type="ECO:0000256" key="1">
    <source>
        <dbReference type="ARBA" id="ARBA00000085"/>
    </source>
</evidence>
<evidence type="ECO:0000256" key="5">
    <source>
        <dbReference type="ARBA" id="ARBA00022777"/>
    </source>
</evidence>
<feature type="domain" description="Histidine kinase" evidence="8">
    <location>
        <begin position="215"/>
        <end position="430"/>
    </location>
</feature>
<keyword evidence="7" id="KW-0472">Membrane</keyword>
<dbReference type="GO" id="GO:0000155">
    <property type="term" value="F:phosphorelay sensor kinase activity"/>
    <property type="evidence" value="ECO:0007669"/>
    <property type="project" value="InterPro"/>
</dbReference>
<evidence type="ECO:0000256" key="3">
    <source>
        <dbReference type="ARBA" id="ARBA00022553"/>
    </source>
</evidence>
<feature type="transmembrane region" description="Helical" evidence="7">
    <location>
        <begin position="57"/>
        <end position="75"/>
    </location>
</feature>
<dbReference type="SUPFAM" id="SSF55874">
    <property type="entry name" value="ATPase domain of HSP90 chaperone/DNA topoisomerase II/histidine kinase"/>
    <property type="match status" value="1"/>
</dbReference>
<dbReference type="PANTHER" id="PTHR43711">
    <property type="entry name" value="TWO-COMPONENT HISTIDINE KINASE"/>
    <property type="match status" value="1"/>
</dbReference>
<dbReference type="SUPFAM" id="SSF47384">
    <property type="entry name" value="Homodimeric domain of signal transducing histidine kinase"/>
    <property type="match status" value="1"/>
</dbReference>
<feature type="transmembrane region" description="Helical" evidence="7">
    <location>
        <begin position="21"/>
        <end position="45"/>
    </location>
</feature>
<keyword evidence="7" id="KW-1133">Transmembrane helix</keyword>
<evidence type="ECO:0000259" key="8">
    <source>
        <dbReference type="PROSITE" id="PS50109"/>
    </source>
</evidence>
<keyword evidence="7" id="KW-0812">Transmembrane</keyword>
<dbReference type="RefSeq" id="WP_112745686.1">
    <property type="nucleotide sequence ID" value="NZ_QMFY01000001.1"/>
</dbReference>
<evidence type="ECO:0000313" key="9">
    <source>
        <dbReference type="EMBL" id="RAW03472.1"/>
    </source>
</evidence>
<reference evidence="9 10" key="1">
    <citation type="submission" date="2018-06" db="EMBL/GenBank/DDBJ databases">
        <title>Chryseolinea flavus sp. nov., a member of the phylum Bacteroidetes isolated from soil.</title>
        <authorList>
            <person name="Li Y."/>
            <person name="Wang J."/>
        </authorList>
    </citation>
    <scope>NUCLEOTIDE SEQUENCE [LARGE SCALE GENOMIC DNA]</scope>
    <source>
        <strain evidence="9 10">SDU1-6</strain>
    </source>
</reference>
<feature type="transmembrane region" description="Helical" evidence="7">
    <location>
        <begin position="160"/>
        <end position="181"/>
    </location>
</feature>
<dbReference type="PANTHER" id="PTHR43711:SF1">
    <property type="entry name" value="HISTIDINE KINASE 1"/>
    <property type="match status" value="1"/>
</dbReference>